<dbReference type="EMBL" id="MQVR01000016">
    <property type="protein sequence ID" value="OKL54416.1"/>
    <property type="molecule type" value="Genomic_DNA"/>
</dbReference>
<keyword evidence="1" id="KW-1133">Transmembrane helix</keyword>
<keyword evidence="1" id="KW-0812">Transmembrane</keyword>
<organism evidence="2 3">
    <name type="scientific">Bowdeniella nasicola</name>
    <dbReference type="NCBI Taxonomy" id="208480"/>
    <lineage>
        <taxon>Bacteria</taxon>
        <taxon>Bacillati</taxon>
        <taxon>Actinomycetota</taxon>
        <taxon>Actinomycetes</taxon>
        <taxon>Actinomycetales</taxon>
        <taxon>Actinomycetaceae</taxon>
        <taxon>Bowdeniella</taxon>
    </lineage>
</organism>
<dbReference type="STRING" id="208480.SAMN02910418_00041"/>
<dbReference type="RefSeq" id="WP_073716117.1">
    <property type="nucleotide sequence ID" value="NZ_MQVR01000016.1"/>
</dbReference>
<name>A0A1Q5Q3M3_9ACTO</name>
<feature type="transmembrane region" description="Helical" evidence="1">
    <location>
        <begin position="70"/>
        <end position="96"/>
    </location>
</feature>
<evidence type="ECO:0000313" key="2">
    <source>
        <dbReference type="EMBL" id="OKL54416.1"/>
    </source>
</evidence>
<dbReference type="OrthoDB" id="9811308at2"/>
<sequence length="101" mass="11142">MSYLALAILTTSGVTYLLRAIPLVAMRKQIDSRWIRSFLYYVPWAVLTAMTIPAVFFATKSYVSATVGLIVAVGLAFMNRSLFTVVLGAATLVWLVEFAMT</sequence>
<dbReference type="Proteomes" id="UP000185628">
    <property type="component" value="Unassembled WGS sequence"/>
</dbReference>
<accession>A0A1Q5Q3M3</accession>
<keyword evidence="3" id="KW-1185">Reference proteome</keyword>
<gene>
    <name evidence="2" type="ORF">BSZ39_04100</name>
</gene>
<comment type="caution">
    <text evidence="2">The sequence shown here is derived from an EMBL/GenBank/DDBJ whole genome shotgun (WGS) entry which is preliminary data.</text>
</comment>
<protein>
    <submittedName>
        <fullName evidence="2">Branched-chain amino acid transporter</fullName>
    </submittedName>
</protein>
<dbReference type="InterPro" id="IPR008407">
    <property type="entry name" value="Brnchd-chn_aa_trnsp_AzlD"/>
</dbReference>
<evidence type="ECO:0000256" key="1">
    <source>
        <dbReference type="SAM" id="Phobius"/>
    </source>
</evidence>
<dbReference type="Pfam" id="PF05437">
    <property type="entry name" value="AzlD"/>
    <property type="match status" value="1"/>
</dbReference>
<feature type="transmembrane region" description="Helical" evidence="1">
    <location>
        <begin position="6"/>
        <end position="26"/>
    </location>
</feature>
<feature type="transmembrane region" description="Helical" evidence="1">
    <location>
        <begin position="38"/>
        <end position="58"/>
    </location>
</feature>
<evidence type="ECO:0000313" key="3">
    <source>
        <dbReference type="Proteomes" id="UP000185628"/>
    </source>
</evidence>
<reference evidence="3" key="1">
    <citation type="submission" date="2016-12" db="EMBL/GenBank/DDBJ databases">
        <authorList>
            <person name="Meng X."/>
        </authorList>
    </citation>
    <scope>NUCLEOTIDE SEQUENCE [LARGE SCALE GENOMIC DNA]</scope>
    <source>
        <strain evidence="3">DSM 19116</strain>
    </source>
</reference>
<keyword evidence="1" id="KW-0472">Membrane</keyword>
<dbReference type="AlphaFoldDB" id="A0A1Q5Q3M3"/>
<proteinExistence type="predicted"/>